<evidence type="ECO:0000256" key="3">
    <source>
        <dbReference type="ARBA" id="ARBA00022525"/>
    </source>
</evidence>
<proteinExistence type="inferred from homology"/>
<dbReference type="Pfam" id="PF03002">
    <property type="entry name" value="Somatostatin"/>
    <property type="match status" value="1"/>
</dbReference>
<dbReference type="GO" id="GO:0005615">
    <property type="term" value="C:extracellular space"/>
    <property type="evidence" value="ECO:0007669"/>
    <property type="project" value="TreeGrafter"/>
</dbReference>
<dbReference type="AlphaFoldDB" id="A0A7M4E8K0"/>
<sequence length="115" mass="12415">MQWGGQQGSPLALQHPLSPSFFFKQVLGAQAGGAAIAGLREGQDGPGLDQTDAQRSSLPTFLSALSDWMSQVNEAPLAEAAVELAKRQERDALHPSPAREKSPCRNFFWKTFSSC</sequence>
<keyword evidence="7" id="KW-1015">Disulfide bond</keyword>
<dbReference type="GO" id="GO:0001664">
    <property type="term" value="F:G protein-coupled receptor binding"/>
    <property type="evidence" value="ECO:0007669"/>
    <property type="project" value="TreeGrafter"/>
</dbReference>
<evidence type="ECO:0000256" key="2">
    <source>
        <dbReference type="ARBA" id="ARBA00008327"/>
    </source>
</evidence>
<name>A0A7M4E8K0_CROPO</name>
<keyword evidence="3" id="KW-0964">Secreted</keyword>
<dbReference type="GO" id="GO:0005184">
    <property type="term" value="F:neuropeptide hormone activity"/>
    <property type="evidence" value="ECO:0007669"/>
    <property type="project" value="TreeGrafter"/>
</dbReference>
<comment type="similarity">
    <text evidence="2">Belongs to the somatostatin family.</text>
</comment>
<dbReference type="Ensembl" id="ENSCPRT00005007054.1">
    <property type="protein sequence ID" value="ENSCPRP00005006021.1"/>
    <property type="gene ID" value="ENSCPRG00005004307.1"/>
</dbReference>
<keyword evidence="4" id="KW-0165">Cleavage on pair of basic residues</keyword>
<evidence type="ECO:0000256" key="1">
    <source>
        <dbReference type="ARBA" id="ARBA00004613"/>
    </source>
</evidence>
<reference evidence="9" key="2">
    <citation type="submission" date="2025-09" db="UniProtKB">
        <authorList>
            <consortium name="Ensembl"/>
        </authorList>
    </citation>
    <scope>IDENTIFICATION</scope>
</reference>
<protein>
    <recommendedName>
        <fullName evidence="8">Somatostatin/Cortistatin C-terminal domain-containing protein</fullName>
    </recommendedName>
</protein>
<evidence type="ECO:0000259" key="8">
    <source>
        <dbReference type="Pfam" id="PF03002"/>
    </source>
</evidence>
<dbReference type="PANTHER" id="PTHR10558">
    <property type="entry name" value="SOMATOSTATIN"/>
    <property type="match status" value="1"/>
</dbReference>
<evidence type="ECO:0000256" key="6">
    <source>
        <dbReference type="ARBA" id="ARBA00022729"/>
    </source>
</evidence>
<feature type="domain" description="Somatostatin/Cortistatin C-terminal" evidence="8">
    <location>
        <begin position="101"/>
        <end position="115"/>
    </location>
</feature>
<dbReference type="PANTHER" id="PTHR10558:SF1">
    <property type="entry name" value="CORTISTATIN"/>
    <property type="match status" value="1"/>
</dbReference>
<keyword evidence="5" id="KW-0372">Hormone</keyword>
<dbReference type="InterPro" id="IPR004250">
    <property type="entry name" value="Somatostatin"/>
</dbReference>
<keyword evidence="10" id="KW-1185">Reference proteome</keyword>
<dbReference type="GO" id="GO:0030334">
    <property type="term" value="P:regulation of cell migration"/>
    <property type="evidence" value="ECO:0007669"/>
    <property type="project" value="TreeGrafter"/>
</dbReference>
<evidence type="ECO:0000256" key="4">
    <source>
        <dbReference type="ARBA" id="ARBA00022685"/>
    </source>
</evidence>
<reference evidence="9" key="1">
    <citation type="submission" date="2025-08" db="UniProtKB">
        <authorList>
            <consortium name="Ensembl"/>
        </authorList>
    </citation>
    <scope>IDENTIFICATION</scope>
</reference>
<evidence type="ECO:0000313" key="10">
    <source>
        <dbReference type="Proteomes" id="UP000594220"/>
    </source>
</evidence>
<evidence type="ECO:0000313" key="9">
    <source>
        <dbReference type="Ensembl" id="ENSCPRP00005006021.1"/>
    </source>
</evidence>
<evidence type="ECO:0000256" key="7">
    <source>
        <dbReference type="ARBA" id="ARBA00023157"/>
    </source>
</evidence>
<keyword evidence="6" id="KW-0732">Signal</keyword>
<evidence type="ECO:0000256" key="5">
    <source>
        <dbReference type="ARBA" id="ARBA00022702"/>
    </source>
</evidence>
<organism evidence="9 10">
    <name type="scientific">Crocodylus porosus</name>
    <name type="common">Saltwater crocodile</name>
    <name type="synonym">Estuarine crocodile</name>
    <dbReference type="NCBI Taxonomy" id="8502"/>
    <lineage>
        <taxon>Eukaryota</taxon>
        <taxon>Metazoa</taxon>
        <taxon>Chordata</taxon>
        <taxon>Craniata</taxon>
        <taxon>Vertebrata</taxon>
        <taxon>Euteleostomi</taxon>
        <taxon>Archelosauria</taxon>
        <taxon>Archosauria</taxon>
        <taxon>Crocodylia</taxon>
        <taxon>Longirostres</taxon>
        <taxon>Crocodylidae</taxon>
        <taxon>Crocodylus</taxon>
    </lineage>
</organism>
<dbReference type="GO" id="GO:0007193">
    <property type="term" value="P:adenylate cyclase-inhibiting G protein-coupled receptor signaling pathway"/>
    <property type="evidence" value="ECO:0007669"/>
    <property type="project" value="TreeGrafter"/>
</dbReference>
<dbReference type="GeneTree" id="ENSGT00960000193123"/>
<dbReference type="Proteomes" id="UP000594220">
    <property type="component" value="Unplaced"/>
</dbReference>
<dbReference type="InterPro" id="IPR018142">
    <property type="entry name" value="Somatostatin/Cortistatin_C"/>
</dbReference>
<accession>A0A7M4E8K0</accession>
<comment type="subcellular location">
    <subcellularLocation>
        <location evidence="1">Secreted</location>
    </subcellularLocation>
</comment>